<reference evidence="2" key="2">
    <citation type="journal article" date="2023" name="Plants (Basel)">
        <title>Annotation of the Turnera subulata (Passifloraceae) Draft Genome Reveals the S-Locus Evolved after the Divergence of Turneroideae from Passifloroideae in a Stepwise Manner.</title>
        <authorList>
            <person name="Henning P.M."/>
            <person name="Roalson E.H."/>
            <person name="Mir W."/>
            <person name="McCubbin A.G."/>
            <person name="Shore J.S."/>
        </authorList>
    </citation>
    <scope>NUCLEOTIDE SEQUENCE</scope>
    <source>
        <strain evidence="2">F60SS</strain>
    </source>
</reference>
<accession>A0A9Q0JNP7</accession>
<comment type="caution">
    <text evidence="2">The sequence shown here is derived from an EMBL/GenBank/DDBJ whole genome shotgun (WGS) entry which is preliminary data.</text>
</comment>
<name>A0A9Q0JNP7_9ROSI</name>
<gene>
    <name evidence="2" type="ORF">Tsubulata_003359</name>
</gene>
<evidence type="ECO:0000313" key="2">
    <source>
        <dbReference type="EMBL" id="KAJ4848488.1"/>
    </source>
</evidence>
<dbReference type="PANTHER" id="PTHR37218">
    <property type="entry name" value="COILED-COIL PROTEIN"/>
    <property type="match status" value="1"/>
</dbReference>
<sequence>MVGKGRRRREKNYRAAHGGHHSVLPPPPKPSQVDALPSKLRHIMSFSSKPPNPTFDKDKRADRKRPREESIKGDESSDREHFVTSETVNLSGDTSPGNVNEEEETKKKKKRKRSQVDDLRFVAELNKTRGSEKRKERKKKYLEAKKKKHKKSSSTGEDNLDFPGREKIKFGDVVQAPPKLTSVPKKHAHDASQERLRLQAIEAYRKRRGWGSRPGLQLPSVMAPPPLM</sequence>
<dbReference type="PANTHER" id="PTHR37218:SF2">
    <property type="entry name" value="COILED-COIL PROTEIN"/>
    <property type="match status" value="1"/>
</dbReference>
<evidence type="ECO:0000256" key="1">
    <source>
        <dbReference type="SAM" id="MobiDB-lite"/>
    </source>
</evidence>
<evidence type="ECO:0000313" key="3">
    <source>
        <dbReference type="Proteomes" id="UP001141552"/>
    </source>
</evidence>
<feature type="region of interest" description="Disordered" evidence="1">
    <location>
        <begin position="1"/>
        <end position="193"/>
    </location>
</feature>
<dbReference type="EMBL" id="JAKUCV010000897">
    <property type="protein sequence ID" value="KAJ4848488.1"/>
    <property type="molecule type" value="Genomic_DNA"/>
</dbReference>
<protein>
    <submittedName>
        <fullName evidence="2">Uncharacterized protein</fullName>
    </submittedName>
</protein>
<dbReference type="OrthoDB" id="673745at2759"/>
<organism evidence="2 3">
    <name type="scientific">Turnera subulata</name>
    <dbReference type="NCBI Taxonomy" id="218843"/>
    <lineage>
        <taxon>Eukaryota</taxon>
        <taxon>Viridiplantae</taxon>
        <taxon>Streptophyta</taxon>
        <taxon>Embryophyta</taxon>
        <taxon>Tracheophyta</taxon>
        <taxon>Spermatophyta</taxon>
        <taxon>Magnoliopsida</taxon>
        <taxon>eudicotyledons</taxon>
        <taxon>Gunneridae</taxon>
        <taxon>Pentapetalae</taxon>
        <taxon>rosids</taxon>
        <taxon>fabids</taxon>
        <taxon>Malpighiales</taxon>
        <taxon>Passifloraceae</taxon>
        <taxon>Turnera</taxon>
    </lineage>
</organism>
<dbReference type="AlphaFoldDB" id="A0A9Q0JNP7"/>
<feature type="compositionally biased region" description="Polar residues" evidence="1">
    <location>
        <begin position="84"/>
        <end position="98"/>
    </location>
</feature>
<feature type="compositionally biased region" description="Basic and acidic residues" evidence="1">
    <location>
        <begin position="114"/>
        <end position="134"/>
    </location>
</feature>
<feature type="compositionally biased region" description="Basic residues" evidence="1">
    <location>
        <begin position="1"/>
        <end position="11"/>
    </location>
</feature>
<keyword evidence="3" id="KW-1185">Reference proteome</keyword>
<proteinExistence type="predicted"/>
<feature type="compositionally biased region" description="Basic and acidic residues" evidence="1">
    <location>
        <begin position="55"/>
        <end position="83"/>
    </location>
</feature>
<feature type="compositionally biased region" description="Basic residues" evidence="1">
    <location>
        <begin position="135"/>
        <end position="152"/>
    </location>
</feature>
<dbReference type="Proteomes" id="UP001141552">
    <property type="component" value="Unassembled WGS sequence"/>
</dbReference>
<reference evidence="2" key="1">
    <citation type="submission" date="2022-02" db="EMBL/GenBank/DDBJ databases">
        <authorList>
            <person name="Henning P.M."/>
            <person name="McCubbin A.G."/>
            <person name="Shore J.S."/>
        </authorList>
    </citation>
    <scope>NUCLEOTIDE SEQUENCE</scope>
    <source>
        <strain evidence="2">F60SS</strain>
        <tissue evidence="2">Leaves</tissue>
    </source>
</reference>